<dbReference type="PROSITE" id="PS51257">
    <property type="entry name" value="PROKAR_LIPOPROTEIN"/>
    <property type="match status" value="1"/>
</dbReference>
<evidence type="ECO:0000313" key="2">
    <source>
        <dbReference type="EMBL" id="RJS44978.1"/>
    </source>
</evidence>
<evidence type="ECO:0000256" key="1">
    <source>
        <dbReference type="SAM" id="SignalP"/>
    </source>
</evidence>
<name>A0A3A5H532_9ACTN</name>
<feature type="signal peptide" evidence="1">
    <location>
        <begin position="1"/>
        <end position="17"/>
    </location>
</feature>
<dbReference type="InterPro" id="IPR021903">
    <property type="entry name" value="DUF3515"/>
</dbReference>
<protein>
    <submittedName>
        <fullName evidence="2">DUF3515 domain-containing protein</fullName>
    </submittedName>
</protein>
<comment type="caution">
    <text evidence="2">The sequence shown here is derived from an EMBL/GenBank/DDBJ whole genome shotgun (WGS) entry which is preliminary data.</text>
</comment>
<dbReference type="Pfam" id="PF12028">
    <property type="entry name" value="DUF3515"/>
    <property type="match status" value="1"/>
</dbReference>
<feature type="chain" id="PRO_5039033144" evidence="1">
    <location>
        <begin position="18"/>
        <end position="156"/>
    </location>
</feature>
<reference evidence="3" key="1">
    <citation type="submission" date="2018-09" db="EMBL/GenBank/DDBJ databases">
        <authorList>
            <person name="Zhu H."/>
        </authorList>
    </citation>
    <scope>NUCLEOTIDE SEQUENCE [LARGE SCALE GENOMIC DNA]</scope>
    <source>
        <strain evidence="3">K1W22B-1</strain>
    </source>
</reference>
<proteinExistence type="predicted"/>
<accession>A0A3A5H532</accession>
<dbReference type="EMBL" id="QYRP01000002">
    <property type="protein sequence ID" value="RJS44978.1"/>
    <property type="molecule type" value="Genomic_DNA"/>
</dbReference>
<dbReference type="AlphaFoldDB" id="A0A3A5H532"/>
<sequence length="156" mass="16213">MRPILTAALGMTVPLLAACGPVDLAAPPATAAKACAALADGVPTKLMTETAREVSPADAGAAWGDPEIVLSCGVDMPEDFTPGASCEEISGVGWYVPTDQFADSRLDLAIYTIGRSPVVRLEIPSDYRADAAFVADSLTTLAPVIKEHTKLEKPCI</sequence>
<organism evidence="2 3">
    <name type="scientific">Nocardioides cavernaquae</name>
    <dbReference type="NCBI Taxonomy" id="2321396"/>
    <lineage>
        <taxon>Bacteria</taxon>
        <taxon>Bacillati</taxon>
        <taxon>Actinomycetota</taxon>
        <taxon>Actinomycetes</taxon>
        <taxon>Propionibacteriales</taxon>
        <taxon>Nocardioidaceae</taxon>
        <taxon>Nocardioides</taxon>
    </lineage>
</organism>
<dbReference type="OrthoDB" id="3213819at2"/>
<keyword evidence="3" id="KW-1185">Reference proteome</keyword>
<dbReference type="Proteomes" id="UP000276542">
    <property type="component" value="Unassembled WGS sequence"/>
</dbReference>
<dbReference type="RefSeq" id="WP_120058882.1">
    <property type="nucleotide sequence ID" value="NZ_QYRP01000002.1"/>
</dbReference>
<keyword evidence="1" id="KW-0732">Signal</keyword>
<evidence type="ECO:0000313" key="3">
    <source>
        <dbReference type="Proteomes" id="UP000276542"/>
    </source>
</evidence>
<gene>
    <name evidence="2" type="ORF">D4739_01100</name>
</gene>